<feature type="domain" description="Polysaccharide pyruvyl transferase" evidence="1">
    <location>
        <begin position="380"/>
        <end position="519"/>
    </location>
</feature>
<dbReference type="STRING" id="642780.SAMN04488570_0695"/>
<sequence>MDHSDVVVCSFYTADDYYRDHADQLRKNLADLGLHGELEEVAKGADEDWADICRRKIAFLGRICDRFPDAKVFWIDVDCRLHDLPAYVTGSTADLVGFQRGFGAPSTIGYANRTRFWEPCFFGIGTSPAARKFVADAVALEAASDLKATDDYFFEESWRSNAPSLSFQVIPSAAVTGRSAPGVAAFFTFGSSGNVAEFKSKVVQHDRVEGVARRAGTARQRALRTAKAVERRLAQRSGRLTDRLRLVADRSGLTHALTQGSHQPAGTSRHRQALVNQMVVQGQRGDLEGVRSLAARLNASSIPTVAEAGAQRAAESFAHYAREGSVDQPLPLSWWSRPFPGNFGDWLSPLVLQAASQRPVTYLSPTAPTLQPHLVMVGSIGRFVRSRSIVVGTGIASEEIELDGRAHYVSLRGPVTADLLRRQGGPSVTSLGDPGVLLSRLLPVERGETNGRVALVRHFKHASLPLTLPEDMDELSVLMSHPDEIRAFMETLAGYRAVVTSAMHVMIACHSYGIPCALVGFRGFEDAVHGSGIKYDDYARGAGLTERWDPVVVDLDLRRTRLDDLLREVRISDAKLDEVEAAVAAGIAAYQERTA</sequence>
<name>A0A1H1MVR5_9ACTN</name>
<dbReference type="OrthoDB" id="4144896at2"/>
<keyword evidence="2" id="KW-0808">Transferase</keyword>
<evidence type="ECO:0000313" key="2">
    <source>
        <dbReference type="EMBL" id="SDR90953.1"/>
    </source>
</evidence>
<evidence type="ECO:0000259" key="1">
    <source>
        <dbReference type="Pfam" id="PF04230"/>
    </source>
</evidence>
<reference evidence="3" key="1">
    <citation type="submission" date="2016-10" db="EMBL/GenBank/DDBJ databases">
        <authorList>
            <person name="Varghese N."/>
            <person name="Submissions S."/>
        </authorList>
    </citation>
    <scope>NUCLEOTIDE SEQUENCE [LARGE SCALE GENOMIC DNA]</scope>
    <source>
        <strain evidence="3">DSM 22127</strain>
    </source>
</reference>
<dbReference type="AlphaFoldDB" id="A0A1H1MVR5"/>
<gene>
    <name evidence="2" type="ORF">SAMN04488570_0695</name>
</gene>
<protein>
    <submittedName>
        <fullName evidence="2">Polysaccharide pyruvyl transferase</fullName>
    </submittedName>
</protein>
<proteinExistence type="predicted"/>
<dbReference type="InterPro" id="IPR007345">
    <property type="entry name" value="Polysacch_pyruvyl_Trfase"/>
</dbReference>
<accession>A0A1H1MVR5</accession>
<dbReference type="Proteomes" id="UP000198859">
    <property type="component" value="Chromosome I"/>
</dbReference>
<evidence type="ECO:0000313" key="3">
    <source>
        <dbReference type="Proteomes" id="UP000198859"/>
    </source>
</evidence>
<dbReference type="GO" id="GO:0016740">
    <property type="term" value="F:transferase activity"/>
    <property type="evidence" value="ECO:0007669"/>
    <property type="project" value="UniProtKB-KW"/>
</dbReference>
<dbReference type="Pfam" id="PF04230">
    <property type="entry name" value="PS_pyruv_trans"/>
    <property type="match status" value="1"/>
</dbReference>
<dbReference type="RefSeq" id="WP_091726118.1">
    <property type="nucleotide sequence ID" value="NZ_LT629757.1"/>
</dbReference>
<keyword evidence="3" id="KW-1185">Reference proteome</keyword>
<dbReference type="EMBL" id="LT629757">
    <property type="protein sequence ID" value="SDR90953.1"/>
    <property type="molecule type" value="Genomic_DNA"/>
</dbReference>
<organism evidence="2 3">
    <name type="scientific">Nocardioides scoriae</name>
    <dbReference type="NCBI Taxonomy" id="642780"/>
    <lineage>
        <taxon>Bacteria</taxon>
        <taxon>Bacillati</taxon>
        <taxon>Actinomycetota</taxon>
        <taxon>Actinomycetes</taxon>
        <taxon>Propionibacteriales</taxon>
        <taxon>Nocardioidaceae</taxon>
        <taxon>Nocardioides</taxon>
    </lineage>
</organism>